<dbReference type="AlphaFoldDB" id="A0A0F6IB71"/>
<sequence>MILKSYSTCGVGDGFLWVVLQNFSVSLLWTLGKLSKHLPKSRCLGFWTNSYYSDA</sequence>
<name>A0A0F6IB71_LEPIR</name>
<proteinExistence type="predicted"/>
<protein>
    <submittedName>
        <fullName evidence="2">Uncharacterized protein</fullName>
    </submittedName>
</protein>
<dbReference type="Proteomes" id="UP000012164">
    <property type="component" value="Unassembled WGS sequence"/>
</dbReference>
<gene>
    <name evidence="2" type="ORF">LEP1GSC079_4530</name>
</gene>
<evidence type="ECO:0000313" key="2">
    <source>
        <dbReference type="EMBL" id="EMJ35296.1"/>
    </source>
</evidence>
<keyword evidence="1" id="KW-0812">Transmembrane</keyword>
<evidence type="ECO:0000256" key="1">
    <source>
        <dbReference type="SAM" id="Phobius"/>
    </source>
</evidence>
<organism evidence="2 3">
    <name type="scientific">Leptospira interrogans str. FPW1039</name>
    <dbReference type="NCBI Taxonomy" id="1193040"/>
    <lineage>
        <taxon>Bacteria</taxon>
        <taxon>Pseudomonadati</taxon>
        <taxon>Spirochaetota</taxon>
        <taxon>Spirochaetia</taxon>
        <taxon>Leptospirales</taxon>
        <taxon>Leptospiraceae</taxon>
        <taxon>Leptospira</taxon>
    </lineage>
</organism>
<keyword evidence="1" id="KW-0472">Membrane</keyword>
<accession>A0A0F6IB71</accession>
<comment type="caution">
    <text evidence="2">The sequence shown here is derived from an EMBL/GenBank/DDBJ whole genome shotgun (WGS) entry which is preliminary data.</text>
</comment>
<dbReference type="EMBL" id="AKWR02000177">
    <property type="protein sequence ID" value="EMJ35296.1"/>
    <property type="molecule type" value="Genomic_DNA"/>
</dbReference>
<evidence type="ECO:0000313" key="3">
    <source>
        <dbReference type="Proteomes" id="UP000012164"/>
    </source>
</evidence>
<reference evidence="2 3" key="1">
    <citation type="submission" date="2013-01" db="EMBL/GenBank/DDBJ databases">
        <authorList>
            <person name="Harkins D.M."/>
            <person name="Durkin A.S."/>
            <person name="Brinkac L.M."/>
            <person name="Haft D.H."/>
            <person name="Selengut J.D."/>
            <person name="Sanka R."/>
            <person name="DePew J."/>
            <person name="Purushe J."/>
            <person name="Peacock S.J."/>
            <person name="Thaipadungpanit J."/>
            <person name="Wuthiekanun V.W."/>
            <person name="Day N.P."/>
            <person name="Vinetz J.M."/>
            <person name="Sutton G.G."/>
            <person name="Nierman W.C."/>
            <person name="Fouts D.E."/>
        </authorList>
    </citation>
    <scope>NUCLEOTIDE SEQUENCE [LARGE SCALE GENOMIC DNA]</scope>
    <source>
        <strain evidence="2 3">FPW1039</strain>
    </source>
</reference>
<feature type="transmembrane region" description="Helical" evidence="1">
    <location>
        <begin position="14"/>
        <end position="32"/>
    </location>
</feature>
<keyword evidence="1" id="KW-1133">Transmembrane helix</keyword>